<dbReference type="EMBL" id="JTCM02000013">
    <property type="protein sequence ID" value="NEU72684.1"/>
    <property type="molecule type" value="Genomic_DNA"/>
</dbReference>
<comment type="caution">
    <text evidence="1">The sequence shown here is derived from an EMBL/GenBank/DDBJ whole genome shotgun (WGS) entry which is preliminary data.</text>
</comment>
<evidence type="ECO:0000313" key="2">
    <source>
        <dbReference type="Proteomes" id="UP000031549"/>
    </source>
</evidence>
<organism evidence="1 2">
    <name type="scientific">Hassallia byssoidea VB512170</name>
    <dbReference type="NCBI Taxonomy" id="1304833"/>
    <lineage>
        <taxon>Bacteria</taxon>
        <taxon>Bacillati</taxon>
        <taxon>Cyanobacteriota</taxon>
        <taxon>Cyanophyceae</taxon>
        <taxon>Nostocales</taxon>
        <taxon>Tolypothrichaceae</taxon>
        <taxon>Hassallia</taxon>
    </lineage>
</organism>
<reference evidence="1 2" key="1">
    <citation type="journal article" date="2015" name="Genome Announc.">
        <title>Draft Genome Sequence of Cyanobacterium Hassallia byssoidea Strain VB512170, Isolated from Monuments in India.</title>
        <authorList>
            <person name="Singh D."/>
            <person name="Chandrababunaidu M.M."/>
            <person name="Panda A."/>
            <person name="Sen D."/>
            <person name="Bhattacharyya S."/>
            <person name="Adhikary S.P."/>
            <person name="Tripathy S."/>
        </authorList>
    </citation>
    <scope>NUCLEOTIDE SEQUENCE [LARGE SCALE GENOMIC DNA]</scope>
    <source>
        <strain evidence="1 2">VB512170</strain>
    </source>
</reference>
<proteinExistence type="predicted"/>
<sequence>MGWWATGEDEDIIGDRPADTLDFTLKAIAEHYEELQQPKPTLQQVLNAIASVVRMKLGDLVEDALSISIQKRGTVKITELRK</sequence>
<accession>A0A846H7Q7</accession>
<protein>
    <submittedName>
        <fullName evidence="1">Uncharacterized protein</fullName>
    </submittedName>
</protein>
<name>A0A846H7Q7_9CYAN</name>
<dbReference type="Proteomes" id="UP000031549">
    <property type="component" value="Unassembled WGS sequence"/>
</dbReference>
<evidence type="ECO:0000313" key="1">
    <source>
        <dbReference type="EMBL" id="NEU72684.1"/>
    </source>
</evidence>
<dbReference type="AlphaFoldDB" id="A0A846H7Q7"/>
<dbReference type="RefSeq" id="WP_039753523.1">
    <property type="nucleotide sequence ID" value="NZ_JTCM02000013.1"/>
</dbReference>
<keyword evidence="2" id="KW-1185">Reference proteome</keyword>
<gene>
    <name evidence="1" type="ORF">PI95_008900</name>
</gene>